<sequence>MYFHRWPCCITTCTTGSAVDFPSRGQLPQRPSLRSWPRDGKSTADPVVDSIIRPSVRFRLWLACAFREILKLKTHLLAYRRCAYTCNGSEKRQPQRQH</sequence>
<gene>
    <name evidence="2" type="ORF">BDU57DRAFT_24862</name>
</gene>
<protein>
    <submittedName>
        <fullName evidence="2">Uncharacterized protein</fullName>
    </submittedName>
</protein>
<dbReference type="EMBL" id="ML979132">
    <property type="protein sequence ID" value="KAF1920767.1"/>
    <property type="molecule type" value="Genomic_DNA"/>
</dbReference>
<evidence type="ECO:0000313" key="3">
    <source>
        <dbReference type="Proteomes" id="UP000800096"/>
    </source>
</evidence>
<reference evidence="2" key="1">
    <citation type="journal article" date="2020" name="Stud. Mycol.">
        <title>101 Dothideomycetes genomes: a test case for predicting lifestyles and emergence of pathogens.</title>
        <authorList>
            <person name="Haridas S."/>
            <person name="Albert R."/>
            <person name="Binder M."/>
            <person name="Bloem J."/>
            <person name="Labutti K."/>
            <person name="Salamov A."/>
            <person name="Andreopoulos B."/>
            <person name="Baker S."/>
            <person name="Barry K."/>
            <person name="Bills G."/>
            <person name="Bluhm B."/>
            <person name="Cannon C."/>
            <person name="Castanera R."/>
            <person name="Culley D."/>
            <person name="Daum C."/>
            <person name="Ezra D."/>
            <person name="Gonzalez J."/>
            <person name="Henrissat B."/>
            <person name="Kuo A."/>
            <person name="Liang C."/>
            <person name="Lipzen A."/>
            <person name="Lutzoni F."/>
            <person name="Magnuson J."/>
            <person name="Mondo S."/>
            <person name="Nolan M."/>
            <person name="Ohm R."/>
            <person name="Pangilinan J."/>
            <person name="Park H.-J."/>
            <person name="Ramirez L."/>
            <person name="Alfaro M."/>
            <person name="Sun H."/>
            <person name="Tritt A."/>
            <person name="Yoshinaga Y."/>
            <person name="Zwiers L.-H."/>
            <person name="Turgeon B."/>
            <person name="Goodwin S."/>
            <person name="Spatafora J."/>
            <person name="Crous P."/>
            <person name="Grigoriev I."/>
        </authorList>
    </citation>
    <scope>NUCLEOTIDE SEQUENCE</scope>
    <source>
        <strain evidence="2">HMLAC05119</strain>
    </source>
</reference>
<organism evidence="2 3">
    <name type="scientific">Ampelomyces quisqualis</name>
    <name type="common">Powdery mildew agent</name>
    <dbReference type="NCBI Taxonomy" id="50730"/>
    <lineage>
        <taxon>Eukaryota</taxon>
        <taxon>Fungi</taxon>
        <taxon>Dikarya</taxon>
        <taxon>Ascomycota</taxon>
        <taxon>Pezizomycotina</taxon>
        <taxon>Dothideomycetes</taxon>
        <taxon>Pleosporomycetidae</taxon>
        <taxon>Pleosporales</taxon>
        <taxon>Pleosporineae</taxon>
        <taxon>Phaeosphaeriaceae</taxon>
        <taxon>Ampelomyces</taxon>
    </lineage>
</organism>
<keyword evidence="3" id="KW-1185">Reference proteome</keyword>
<dbReference type="AlphaFoldDB" id="A0A6A5R485"/>
<evidence type="ECO:0000313" key="2">
    <source>
        <dbReference type="EMBL" id="KAF1920767.1"/>
    </source>
</evidence>
<feature type="region of interest" description="Disordered" evidence="1">
    <location>
        <begin position="24"/>
        <end position="44"/>
    </location>
</feature>
<evidence type="ECO:0000256" key="1">
    <source>
        <dbReference type="SAM" id="MobiDB-lite"/>
    </source>
</evidence>
<proteinExistence type="predicted"/>
<name>A0A6A5R485_AMPQU</name>
<dbReference type="Proteomes" id="UP000800096">
    <property type="component" value="Unassembled WGS sequence"/>
</dbReference>
<accession>A0A6A5R485</accession>